<dbReference type="NCBIfam" id="NF005446">
    <property type="entry name" value="PRK07035.1"/>
    <property type="match status" value="1"/>
</dbReference>
<dbReference type="PRINTS" id="PR00081">
    <property type="entry name" value="GDHRDH"/>
</dbReference>
<dbReference type="FunFam" id="3.40.50.720:FF:000084">
    <property type="entry name" value="Short-chain dehydrogenase reductase"/>
    <property type="match status" value="1"/>
</dbReference>
<evidence type="ECO:0000256" key="1">
    <source>
        <dbReference type="ARBA" id="ARBA00006484"/>
    </source>
</evidence>
<dbReference type="PANTHER" id="PTHR43943">
    <property type="entry name" value="DEHYDROGENASE/REDUCTASE (SDR FAMILY) MEMBER 4"/>
    <property type="match status" value="1"/>
</dbReference>
<comment type="similarity">
    <text evidence="1">Belongs to the short-chain dehydrogenases/reductases (SDR) family.</text>
</comment>
<reference evidence="2 3" key="1">
    <citation type="submission" date="2016-10" db="EMBL/GenBank/DDBJ databases">
        <authorList>
            <person name="de Groot N.N."/>
        </authorList>
    </citation>
    <scope>NUCLEOTIDE SEQUENCE [LARGE SCALE GENOMIC DNA]</scope>
    <source>
        <strain evidence="2 3">DSM 15283</strain>
    </source>
</reference>
<dbReference type="SUPFAM" id="SSF51735">
    <property type="entry name" value="NAD(P)-binding Rossmann-fold domains"/>
    <property type="match status" value="1"/>
</dbReference>
<dbReference type="Proteomes" id="UP000199144">
    <property type="component" value="Unassembled WGS sequence"/>
</dbReference>
<dbReference type="PANTHER" id="PTHR43943:SF2">
    <property type="entry name" value="DEHYDROGENASE_REDUCTASE 4"/>
    <property type="match status" value="1"/>
</dbReference>
<gene>
    <name evidence="2" type="ORF">SAMN04488042_10815</name>
</gene>
<organism evidence="2 3">
    <name type="scientific">Shimia aestuarii</name>
    <dbReference type="NCBI Taxonomy" id="254406"/>
    <lineage>
        <taxon>Bacteria</taxon>
        <taxon>Pseudomonadati</taxon>
        <taxon>Pseudomonadota</taxon>
        <taxon>Alphaproteobacteria</taxon>
        <taxon>Rhodobacterales</taxon>
        <taxon>Roseobacteraceae</taxon>
    </lineage>
</organism>
<dbReference type="AlphaFoldDB" id="A0A1I4RBU5"/>
<evidence type="ECO:0000313" key="2">
    <source>
        <dbReference type="EMBL" id="SFM49752.1"/>
    </source>
</evidence>
<dbReference type="PROSITE" id="PS00061">
    <property type="entry name" value="ADH_SHORT"/>
    <property type="match status" value="1"/>
</dbReference>
<dbReference type="NCBIfam" id="NF005559">
    <property type="entry name" value="PRK07231.1"/>
    <property type="match status" value="1"/>
</dbReference>
<dbReference type="InterPro" id="IPR002347">
    <property type="entry name" value="SDR_fam"/>
</dbReference>
<dbReference type="CDD" id="cd05233">
    <property type="entry name" value="SDR_c"/>
    <property type="match status" value="1"/>
</dbReference>
<name>A0A1I4RBU5_9RHOB</name>
<sequence length="262" mass="27312">MHQQQDTLMTDSLFDLTGRVALVTGASRGIGEAIARRLADHGAHVIIASRKIGPCEEVAASIRDNGGKASALTCHIGETASIAAAFGEIAQTHGRLDILVNNAAANPYFGPILDTPESAIDKTIDVNIKGYFLASQMAGRMMRAQKNGVIINVASINALTPAPMQAVYSISKAAVVSMTKAFAKECAAFGIRVNAILPGLTKTDFAGALFEHEGIYKQIISMIPQGRHAVPDELSGAALFLASDAASFTTGTTLVVDGGMTA</sequence>
<proteinExistence type="inferred from homology"/>
<dbReference type="EMBL" id="FOTQ01000008">
    <property type="protein sequence ID" value="SFM49752.1"/>
    <property type="molecule type" value="Genomic_DNA"/>
</dbReference>
<dbReference type="STRING" id="254406.SAMN04488042_10815"/>
<dbReference type="InterPro" id="IPR036291">
    <property type="entry name" value="NAD(P)-bd_dom_sf"/>
</dbReference>
<protein>
    <submittedName>
        <fullName evidence="2">NAD(P)-dependent dehydrogenase, short-chain alcohol dehydrogenase family</fullName>
    </submittedName>
</protein>
<dbReference type="Gene3D" id="3.40.50.720">
    <property type="entry name" value="NAD(P)-binding Rossmann-like Domain"/>
    <property type="match status" value="1"/>
</dbReference>
<dbReference type="PRINTS" id="PR00080">
    <property type="entry name" value="SDRFAMILY"/>
</dbReference>
<accession>A0A1I4RBU5</accession>
<keyword evidence="3" id="KW-1185">Reference proteome</keyword>
<evidence type="ECO:0000313" key="3">
    <source>
        <dbReference type="Proteomes" id="UP000199144"/>
    </source>
</evidence>
<dbReference type="InterPro" id="IPR020904">
    <property type="entry name" value="Sc_DH/Rdtase_CS"/>
</dbReference>
<dbReference type="Pfam" id="PF13561">
    <property type="entry name" value="adh_short_C2"/>
    <property type="match status" value="1"/>
</dbReference>